<evidence type="ECO:0000256" key="11">
    <source>
        <dbReference type="ARBA" id="ARBA00023136"/>
    </source>
</evidence>
<evidence type="ECO:0000256" key="8">
    <source>
        <dbReference type="ARBA" id="ARBA00022989"/>
    </source>
</evidence>
<gene>
    <name evidence="13" type="primary">TIM54</name>
    <name evidence="13" type="ORF">EC973_000979</name>
</gene>
<evidence type="ECO:0000256" key="3">
    <source>
        <dbReference type="ARBA" id="ARBA00020796"/>
    </source>
</evidence>
<keyword evidence="11" id="KW-0472">Membrane</keyword>
<dbReference type="OrthoDB" id="5598305at2759"/>
<dbReference type="InterPro" id="IPR021056">
    <property type="entry name" value="Mt_import_IM_translocase_Tim54"/>
</dbReference>
<keyword evidence="7" id="KW-0653">Protein transport</keyword>
<evidence type="ECO:0000256" key="6">
    <source>
        <dbReference type="ARBA" id="ARBA00022792"/>
    </source>
</evidence>
<comment type="subcellular location">
    <subcellularLocation>
        <location evidence="1">Mitochondrion inner membrane</location>
        <topology evidence="1">Single-pass membrane protein</topology>
    </subcellularLocation>
</comment>
<keyword evidence="9" id="KW-0811">Translocation</keyword>
<evidence type="ECO:0000256" key="4">
    <source>
        <dbReference type="ARBA" id="ARBA00022448"/>
    </source>
</evidence>
<feature type="compositionally biased region" description="Basic and acidic residues" evidence="12">
    <location>
        <begin position="119"/>
        <end position="130"/>
    </location>
</feature>
<dbReference type="GO" id="GO:0015031">
    <property type="term" value="P:protein transport"/>
    <property type="evidence" value="ECO:0007669"/>
    <property type="project" value="UniProtKB-KW"/>
</dbReference>
<comment type="caution">
    <text evidence="13">The sequence shown here is derived from an EMBL/GenBank/DDBJ whole genome shotgun (WGS) entry which is preliminary data.</text>
</comment>
<dbReference type="EMBL" id="JABAYA010000119">
    <property type="protein sequence ID" value="KAF7724470.1"/>
    <property type="molecule type" value="Genomic_DNA"/>
</dbReference>
<dbReference type="Pfam" id="PF11711">
    <property type="entry name" value="Tim54"/>
    <property type="match status" value="1"/>
</dbReference>
<comment type="similarity">
    <text evidence="2">Belongs to the TIM54 family.</text>
</comment>
<evidence type="ECO:0000256" key="7">
    <source>
        <dbReference type="ARBA" id="ARBA00022927"/>
    </source>
</evidence>
<evidence type="ECO:0000256" key="5">
    <source>
        <dbReference type="ARBA" id="ARBA00022692"/>
    </source>
</evidence>
<evidence type="ECO:0000256" key="2">
    <source>
        <dbReference type="ARBA" id="ARBA00006355"/>
    </source>
</evidence>
<reference evidence="13" key="1">
    <citation type="submission" date="2020-01" db="EMBL/GenBank/DDBJ databases">
        <title>Genome Sequencing of Three Apophysomyces-Like Fungal Strains Confirms a Novel Fungal Genus in the Mucoromycota with divergent Burkholderia-like Endosymbiotic Bacteria.</title>
        <authorList>
            <person name="Stajich J.E."/>
            <person name="Macias A.M."/>
            <person name="Carter-House D."/>
            <person name="Lovett B."/>
            <person name="Kasson L.R."/>
            <person name="Berry K."/>
            <person name="Grigoriev I."/>
            <person name="Chang Y."/>
            <person name="Spatafora J."/>
            <person name="Kasson M.T."/>
        </authorList>
    </citation>
    <scope>NUCLEOTIDE SEQUENCE</scope>
    <source>
        <strain evidence="13">NRRL A-21654</strain>
    </source>
</reference>
<keyword evidence="6" id="KW-0999">Mitochondrion inner membrane</keyword>
<evidence type="ECO:0000256" key="9">
    <source>
        <dbReference type="ARBA" id="ARBA00023010"/>
    </source>
</evidence>
<organism evidence="13 14">
    <name type="scientific">Apophysomyces ossiformis</name>
    <dbReference type="NCBI Taxonomy" id="679940"/>
    <lineage>
        <taxon>Eukaryota</taxon>
        <taxon>Fungi</taxon>
        <taxon>Fungi incertae sedis</taxon>
        <taxon>Mucoromycota</taxon>
        <taxon>Mucoromycotina</taxon>
        <taxon>Mucoromycetes</taxon>
        <taxon>Mucorales</taxon>
        <taxon>Mucorineae</taxon>
        <taxon>Mucoraceae</taxon>
        <taxon>Apophysomyces</taxon>
    </lineage>
</organism>
<evidence type="ECO:0000313" key="14">
    <source>
        <dbReference type="Proteomes" id="UP000605846"/>
    </source>
</evidence>
<sequence>MRLPFGLKPPSRGTVIFAGVAATVSGTIYASNHYATQSRQKLYNKVSWLAEKPCGVHEMPRKVLIYITAPPGDGLEKSRNWFREYIKPILVAGAVDYEVKEGSQPGQIEAAVREEIARRRREQAAKDKEQQQQQLGETQIEDGRQNPFAPMVSDVLKKKKQQEYDGVMAIGRNAWREVLSGLSKGCEASLVEEKKPAEGQKQEAIVSETTSKEDEPQQHEQSMIDEEQTVTETEPIVSEPVVAEKEEDTALLIDEDQTATNEFSLPPSFSPIMYIPHHNIIGWTNIPYRLYMWIADYKRVEEIGRYAVAVVLNQTRPLEVKDADVGLSEKVYWIGEDAEEAVKNDTPIVIDERIRPNLRTYISEDLAHRQEE</sequence>
<protein>
    <recommendedName>
        <fullName evidence="3">Mitochondrial import inner membrane translocase subunit TIM54</fullName>
    </recommendedName>
</protein>
<accession>A0A8H7EMQ8</accession>
<feature type="compositionally biased region" description="Basic and acidic residues" evidence="12">
    <location>
        <begin position="191"/>
        <end position="201"/>
    </location>
</feature>
<keyword evidence="5" id="KW-0812">Transmembrane</keyword>
<keyword evidence="8" id="KW-1133">Transmembrane helix</keyword>
<keyword evidence="4" id="KW-0813">Transport</keyword>
<name>A0A8H7EMQ8_9FUNG</name>
<evidence type="ECO:0000313" key="13">
    <source>
        <dbReference type="EMBL" id="KAF7724470.1"/>
    </source>
</evidence>
<dbReference type="AlphaFoldDB" id="A0A8H7EMQ8"/>
<evidence type="ECO:0000256" key="1">
    <source>
        <dbReference type="ARBA" id="ARBA00004434"/>
    </source>
</evidence>
<evidence type="ECO:0000256" key="12">
    <source>
        <dbReference type="SAM" id="MobiDB-lite"/>
    </source>
</evidence>
<dbReference type="Proteomes" id="UP000605846">
    <property type="component" value="Unassembled WGS sequence"/>
</dbReference>
<keyword evidence="10" id="KW-0496">Mitochondrion</keyword>
<keyword evidence="14" id="KW-1185">Reference proteome</keyword>
<feature type="region of interest" description="Disordered" evidence="12">
    <location>
        <begin position="119"/>
        <end position="147"/>
    </location>
</feature>
<feature type="region of interest" description="Disordered" evidence="12">
    <location>
        <begin position="190"/>
        <end position="232"/>
    </location>
</feature>
<proteinExistence type="inferred from homology"/>
<evidence type="ECO:0000256" key="10">
    <source>
        <dbReference type="ARBA" id="ARBA00023128"/>
    </source>
</evidence>
<dbReference type="GO" id="GO:0005743">
    <property type="term" value="C:mitochondrial inner membrane"/>
    <property type="evidence" value="ECO:0007669"/>
    <property type="project" value="UniProtKB-SubCell"/>
</dbReference>